<keyword evidence="1" id="KW-1133">Transmembrane helix</keyword>
<name>A0ABT8F894_9BACT</name>
<feature type="transmembrane region" description="Helical" evidence="1">
    <location>
        <begin position="271"/>
        <end position="289"/>
    </location>
</feature>
<feature type="transmembrane region" description="Helical" evidence="1">
    <location>
        <begin position="7"/>
        <end position="24"/>
    </location>
</feature>
<dbReference type="PANTHER" id="PTHR22911:SF137">
    <property type="entry name" value="SOLUTE CARRIER FAMILY 35 MEMBER G2-RELATED"/>
    <property type="match status" value="1"/>
</dbReference>
<evidence type="ECO:0000256" key="1">
    <source>
        <dbReference type="SAM" id="Phobius"/>
    </source>
</evidence>
<feature type="transmembrane region" description="Helical" evidence="1">
    <location>
        <begin position="160"/>
        <end position="176"/>
    </location>
</feature>
<organism evidence="3 4">
    <name type="scientific">Shiella aurantiaca</name>
    <dbReference type="NCBI Taxonomy" id="3058365"/>
    <lineage>
        <taxon>Bacteria</taxon>
        <taxon>Pseudomonadati</taxon>
        <taxon>Bacteroidota</taxon>
        <taxon>Cytophagia</taxon>
        <taxon>Cytophagales</taxon>
        <taxon>Shiellaceae</taxon>
        <taxon>Shiella</taxon>
    </lineage>
</organism>
<dbReference type="PANTHER" id="PTHR22911">
    <property type="entry name" value="ACYL-MALONYL CONDENSING ENZYME-RELATED"/>
    <property type="match status" value="1"/>
</dbReference>
<feature type="domain" description="EamA" evidence="2">
    <location>
        <begin position="166"/>
        <end position="288"/>
    </location>
</feature>
<keyword evidence="4" id="KW-1185">Reference proteome</keyword>
<gene>
    <name evidence="3" type="ORF">QWY31_14450</name>
</gene>
<comment type="caution">
    <text evidence="3">The sequence shown here is derived from an EMBL/GenBank/DDBJ whole genome shotgun (WGS) entry which is preliminary data.</text>
</comment>
<dbReference type="InterPro" id="IPR000620">
    <property type="entry name" value="EamA_dom"/>
</dbReference>
<evidence type="ECO:0000313" key="4">
    <source>
        <dbReference type="Proteomes" id="UP001168552"/>
    </source>
</evidence>
<feature type="transmembrane region" description="Helical" evidence="1">
    <location>
        <begin position="183"/>
        <end position="203"/>
    </location>
</feature>
<feature type="transmembrane region" description="Helical" evidence="1">
    <location>
        <begin position="36"/>
        <end position="57"/>
    </location>
</feature>
<feature type="transmembrane region" description="Helical" evidence="1">
    <location>
        <begin position="135"/>
        <end position="154"/>
    </location>
</feature>
<evidence type="ECO:0000259" key="2">
    <source>
        <dbReference type="Pfam" id="PF00892"/>
    </source>
</evidence>
<dbReference type="RefSeq" id="WP_320005246.1">
    <property type="nucleotide sequence ID" value="NZ_JAUHJS010000008.1"/>
</dbReference>
<dbReference type="Proteomes" id="UP001168552">
    <property type="component" value="Unassembled WGS sequence"/>
</dbReference>
<feature type="domain" description="EamA" evidence="2">
    <location>
        <begin position="8"/>
        <end position="148"/>
    </location>
</feature>
<sequence>MKQQHYYWAGFGAFIIWGFIPMPLRNLTDFASGQILYFRMLISLVALALLVLAFRRAMLKETWQLFKSQSAKIQKRDVAYLLLGTALLTINWLSYIYVINHVDIQTGSFAYLVCPILASLFGFLILKEPLNNNQWIAIGLSALSCGLIGVASWYSLSFSLFIGGTYALYMITQRVLRLYDKVILLALQLVISFTLIAPFYSALAGEAFTMPSGYFWLWTGILAIFFTVLPLFLNLLALKGLPSGVVGIIMYVNPLLNFVVAYLFYGEKTSIQQFIAYLIIIGSIVLYNTKPKEKARLSGTV</sequence>
<keyword evidence="1" id="KW-0812">Transmembrane</keyword>
<feature type="transmembrane region" description="Helical" evidence="1">
    <location>
        <begin position="78"/>
        <end position="97"/>
    </location>
</feature>
<keyword evidence="1" id="KW-0472">Membrane</keyword>
<feature type="transmembrane region" description="Helical" evidence="1">
    <location>
        <begin position="109"/>
        <end position="126"/>
    </location>
</feature>
<dbReference type="Pfam" id="PF00892">
    <property type="entry name" value="EamA"/>
    <property type="match status" value="2"/>
</dbReference>
<dbReference type="InterPro" id="IPR037185">
    <property type="entry name" value="EmrE-like"/>
</dbReference>
<feature type="transmembrane region" description="Helical" evidence="1">
    <location>
        <begin position="245"/>
        <end position="265"/>
    </location>
</feature>
<evidence type="ECO:0000313" key="3">
    <source>
        <dbReference type="EMBL" id="MDN4166708.1"/>
    </source>
</evidence>
<dbReference type="Gene3D" id="1.10.3730.20">
    <property type="match status" value="1"/>
</dbReference>
<proteinExistence type="predicted"/>
<dbReference type="EMBL" id="JAUHJS010000008">
    <property type="protein sequence ID" value="MDN4166708.1"/>
    <property type="molecule type" value="Genomic_DNA"/>
</dbReference>
<dbReference type="SUPFAM" id="SSF103481">
    <property type="entry name" value="Multidrug resistance efflux transporter EmrE"/>
    <property type="match status" value="2"/>
</dbReference>
<accession>A0ABT8F894</accession>
<feature type="transmembrane region" description="Helical" evidence="1">
    <location>
        <begin position="215"/>
        <end position="238"/>
    </location>
</feature>
<reference evidence="3" key="1">
    <citation type="submission" date="2023-06" db="EMBL/GenBank/DDBJ databases">
        <title>Cytophagales bacterium Strain LB-30, isolated from soil.</title>
        <authorList>
            <person name="Liu B."/>
        </authorList>
    </citation>
    <scope>NUCLEOTIDE SEQUENCE</scope>
    <source>
        <strain evidence="3">LB-30</strain>
    </source>
</reference>
<protein>
    <submittedName>
        <fullName evidence="3">EamA family transporter</fullName>
    </submittedName>
</protein>